<evidence type="ECO:0000313" key="3">
    <source>
        <dbReference type="Proteomes" id="UP000019149"/>
    </source>
</evidence>
<comment type="caution">
    <text evidence="2">The sequence shown here is derived from an EMBL/GenBank/DDBJ whole genome shotgun (WGS) entry which is preliminary data.</text>
</comment>
<keyword evidence="1" id="KW-0812">Transmembrane</keyword>
<dbReference type="GeneID" id="36338987"/>
<keyword evidence="1" id="KW-1133">Transmembrane helix</keyword>
<sequence>MNWLVGFNIGSKRRAIECGMLHYKLQMGARTVVKRQIRSSGLELKYARMNDQLIMQMDVSLSGLDCGYCRLRCFGLMTYEIDYSHFRFQLFLQSTSCLMNTALLFPIFSLIFIRNFSYELFKCFSVYYVMLYFTSLSPNCFEFFKIKNWISSSFVDRKEKRFCHRITSFQWGCKFLNCVPRLLITDHMLKALEESQKGKECEKGSLEVPLFLWWKLRIIDLITNGKELRNGQCHKDNCKWVSKCADSSVAKTYTFIFSHTCMKSIFTLSTKCASLSPNHTSPPHNVIFFEQKHLPTPALLLLQLAFERIS</sequence>
<dbReference type="AlphaFoldDB" id="W6UKN6"/>
<dbReference type="RefSeq" id="XP_024352922.1">
    <property type="nucleotide sequence ID" value="XM_024492521.1"/>
</dbReference>
<dbReference type="Proteomes" id="UP000019149">
    <property type="component" value="Unassembled WGS sequence"/>
</dbReference>
<name>W6UKN6_ECHGR</name>
<protein>
    <submittedName>
        <fullName evidence="2">Uncharacterized protein</fullName>
    </submittedName>
</protein>
<keyword evidence="1" id="KW-0472">Membrane</keyword>
<feature type="transmembrane region" description="Helical" evidence="1">
    <location>
        <begin position="125"/>
        <end position="144"/>
    </location>
</feature>
<reference evidence="2 3" key="1">
    <citation type="journal article" date="2013" name="Nat. Genet.">
        <title>The genome of the hydatid tapeworm Echinococcus granulosus.</title>
        <authorList>
            <person name="Zheng H."/>
            <person name="Zhang W."/>
            <person name="Zhang L."/>
            <person name="Zhang Z."/>
            <person name="Li J."/>
            <person name="Lu G."/>
            <person name="Zhu Y."/>
            <person name="Wang Y."/>
            <person name="Huang Y."/>
            <person name="Liu J."/>
            <person name="Kang H."/>
            <person name="Chen J."/>
            <person name="Wang L."/>
            <person name="Chen A."/>
            <person name="Yu S."/>
            <person name="Gao Z."/>
            <person name="Jin L."/>
            <person name="Gu W."/>
            <person name="Wang Z."/>
            <person name="Zhao L."/>
            <person name="Shi B."/>
            <person name="Wen H."/>
            <person name="Lin R."/>
            <person name="Jones M.K."/>
            <person name="Brejova B."/>
            <person name="Vinar T."/>
            <person name="Zhao G."/>
            <person name="McManus D.P."/>
            <person name="Chen Z."/>
            <person name="Zhou Y."/>
            <person name="Wang S."/>
        </authorList>
    </citation>
    <scope>NUCLEOTIDE SEQUENCE [LARGE SCALE GENOMIC DNA]</scope>
</reference>
<accession>W6UKN6</accession>
<evidence type="ECO:0000256" key="1">
    <source>
        <dbReference type="SAM" id="Phobius"/>
    </source>
</evidence>
<gene>
    <name evidence="2" type="ORF">EGR_03272</name>
</gene>
<evidence type="ECO:0000313" key="2">
    <source>
        <dbReference type="EMBL" id="EUB61726.1"/>
    </source>
</evidence>
<proteinExistence type="predicted"/>
<dbReference type="KEGG" id="egl:EGR_03272"/>
<keyword evidence="3" id="KW-1185">Reference proteome</keyword>
<dbReference type="CTD" id="36338987"/>
<dbReference type="EMBL" id="APAU02000017">
    <property type="protein sequence ID" value="EUB61726.1"/>
    <property type="molecule type" value="Genomic_DNA"/>
</dbReference>
<feature type="transmembrane region" description="Helical" evidence="1">
    <location>
        <begin position="90"/>
        <end position="113"/>
    </location>
</feature>
<organism evidence="2 3">
    <name type="scientific">Echinococcus granulosus</name>
    <name type="common">Hydatid tapeworm</name>
    <dbReference type="NCBI Taxonomy" id="6210"/>
    <lineage>
        <taxon>Eukaryota</taxon>
        <taxon>Metazoa</taxon>
        <taxon>Spiralia</taxon>
        <taxon>Lophotrochozoa</taxon>
        <taxon>Platyhelminthes</taxon>
        <taxon>Cestoda</taxon>
        <taxon>Eucestoda</taxon>
        <taxon>Cyclophyllidea</taxon>
        <taxon>Taeniidae</taxon>
        <taxon>Echinococcus</taxon>
        <taxon>Echinococcus granulosus group</taxon>
    </lineage>
</organism>